<dbReference type="PANTHER" id="PTHR43591:SF110">
    <property type="entry name" value="RHODANESE DOMAIN-CONTAINING PROTEIN"/>
    <property type="match status" value="1"/>
</dbReference>
<evidence type="ECO:0000259" key="2">
    <source>
        <dbReference type="Pfam" id="PF13649"/>
    </source>
</evidence>
<dbReference type="CDD" id="cd02440">
    <property type="entry name" value="AdoMet_MTases"/>
    <property type="match status" value="1"/>
</dbReference>
<sequence length="290" mass="33204">MGNALKKLRPNNQNFNHSSSNSNSSAIFSYGPDHELDVDIENASLRHNIVRELFKGNISSPIHDELKYGGLRILDVGCGSGTWLFEVSSDYPLCECIGMDKTKMLVDNKPKNVNFVLADILEGFPFCDNSFDFVYVRNLSYDLTESQWIYLINECIRVLKSGCYIEITETELYMNNAGPIMKKMVDNVLQFLSSRGVNLQITSRIQEVLESTRRLQGIIHICRPFPMGSWCKELKYACETYSYDIMRGISAKFGDVKTKKENEEKLQKLVAEANNYRSYFGIHKFYGKKV</sequence>
<protein>
    <submittedName>
        <fullName evidence="3">17737_t:CDS:1</fullName>
    </submittedName>
</protein>
<feature type="region of interest" description="Disordered" evidence="1">
    <location>
        <begin position="1"/>
        <end position="22"/>
    </location>
</feature>
<evidence type="ECO:0000313" key="3">
    <source>
        <dbReference type="EMBL" id="CAG8630651.1"/>
    </source>
</evidence>
<dbReference type="InterPro" id="IPR029063">
    <property type="entry name" value="SAM-dependent_MTases_sf"/>
</dbReference>
<feature type="compositionally biased region" description="Low complexity" evidence="1">
    <location>
        <begin position="11"/>
        <end position="22"/>
    </location>
</feature>
<dbReference type="OrthoDB" id="2013972at2759"/>
<name>A0A9N9GSH4_9GLOM</name>
<comment type="caution">
    <text evidence="3">The sequence shown here is derived from an EMBL/GenBank/DDBJ whole genome shotgun (WGS) entry which is preliminary data.</text>
</comment>
<dbReference type="Proteomes" id="UP000789759">
    <property type="component" value="Unassembled WGS sequence"/>
</dbReference>
<accession>A0A9N9GSH4</accession>
<evidence type="ECO:0000256" key="1">
    <source>
        <dbReference type="SAM" id="MobiDB-lite"/>
    </source>
</evidence>
<evidence type="ECO:0000313" key="4">
    <source>
        <dbReference type="Proteomes" id="UP000789759"/>
    </source>
</evidence>
<dbReference type="SUPFAM" id="SSF53335">
    <property type="entry name" value="S-adenosyl-L-methionine-dependent methyltransferases"/>
    <property type="match status" value="1"/>
</dbReference>
<organism evidence="3 4">
    <name type="scientific">Cetraspora pellucida</name>
    <dbReference type="NCBI Taxonomy" id="1433469"/>
    <lineage>
        <taxon>Eukaryota</taxon>
        <taxon>Fungi</taxon>
        <taxon>Fungi incertae sedis</taxon>
        <taxon>Mucoromycota</taxon>
        <taxon>Glomeromycotina</taxon>
        <taxon>Glomeromycetes</taxon>
        <taxon>Diversisporales</taxon>
        <taxon>Gigasporaceae</taxon>
        <taxon>Cetraspora</taxon>
    </lineage>
</organism>
<proteinExistence type="predicted"/>
<dbReference type="Pfam" id="PF13649">
    <property type="entry name" value="Methyltransf_25"/>
    <property type="match status" value="1"/>
</dbReference>
<dbReference type="InterPro" id="IPR041698">
    <property type="entry name" value="Methyltransf_25"/>
</dbReference>
<reference evidence="3" key="1">
    <citation type="submission" date="2021-06" db="EMBL/GenBank/DDBJ databases">
        <authorList>
            <person name="Kallberg Y."/>
            <person name="Tangrot J."/>
            <person name="Rosling A."/>
        </authorList>
    </citation>
    <scope>NUCLEOTIDE SEQUENCE</scope>
    <source>
        <strain evidence="3">FL966</strain>
    </source>
</reference>
<dbReference type="PANTHER" id="PTHR43591">
    <property type="entry name" value="METHYLTRANSFERASE"/>
    <property type="match status" value="1"/>
</dbReference>
<dbReference type="AlphaFoldDB" id="A0A9N9GSH4"/>
<feature type="domain" description="Methyltransferase" evidence="2">
    <location>
        <begin position="73"/>
        <end position="162"/>
    </location>
</feature>
<dbReference type="Gene3D" id="3.40.50.150">
    <property type="entry name" value="Vaccinia Virus protein VP39"/>
    <property type="match status" value="1"/>
</dbReference>
<dbReference type="EMBL" id="CAJVQA010005927">
    <property type="protein sequence ID" value="CAG8630651.1"/>
    <property type="molecule type" value="Genomic_DNA"/>
</dbReference>
<keyword evidence="4" id="KW-1185">Reference proteome</keyword>
<gene>
    <name evidence="3" type="ORF">CPELLU_LOCUS8371</name>
</gene>